<sequence>MLKILMLFFVFVFCEVVLNSLASCLFFFNLEVFLFLAFTVLKKKNYKVKNYQINFVRLDLLKKKKKKKFYYNLKKGMEVLINSEASVHSSSLPVVLSPTLVVVVEDACDSEKFDFTEFETAKYELDLSHLDKATEEWSELLEVTEEHNSEKLLKIYDSIKVTSEQLEMWAGYGDTTRALTDEASTRKKLATVIEYAESNPSVSVKTKNRLRVITKLLMEQSLSLSLSSSSLSSSSSSYDPSGILLLLAAHGNVCNVQKEIGIQSAYGLVTNNLSQVIEQQSVENSILRMLKEYRRLLVEELYKTFQATNNIHSIALMNNELSDTIGVDPIDDTNIRSWGLPFHWKVDLDRKYFTQFYTVDHICLFLNAMLREKKLSFSKVIQQMEHFFNLTLVTPFASTSSSSSSSSSYHHRYRYAFLSHAVDSSTGDIRPQYWCWLLRFLHIVQFCTADDLVEKRRSCVQCFFFL</sequence>
<gene>
    <name evidence="1" type="ORF">RFI_08711</name>
</gene>
<dbReference type="Proteomes" id="UP000023152">
    <property type="component" value="Unassembled WGS sequence"/>
</dbReference>
<dbReference type="EMBL" id="ASPP01006685">
    <property type="protein sequence ID" value="ETO28420.1"/>
    <property type="molecule type" value="Genomic_DNA"/>
</dbReference>
<reference evidence="1 2" key="1">
    <citation type="journal article" date="2013" name="Curr. Biol.">
        <title>The Genome of the Foraminiferan Reticulomyxa filosa.</title>
        <authorList>
            <person name="Glockner G."/>
            <person name="Hulsmann N."/>
            <person name="Schleicher M."/>
            <person name="Noegel A.A."/>
            <person name="Eichinger L."/>
            <person name="Gallinger C."/>
            <person name="Pawlowski J."/>
            <person name="Sierra R."/>
            <person name="Euteneuer U."/>
            <person name="Pillet L."/>
            <person name="Moustafa A."/>
            <person name="Platzer M."/>
            <person name="Groth M."/>
            <person name="Szafranski K."/>
            <person name="Schliwa M."/>
        </authorList>
    </citation>
    <scope>NUCLEOTIDE SEQUENCE [LARGE SCALE GENOMIC DNA]</scope>
</reference>
<keyword evidence="2" id="KW-1185">Reference proteome</keyword>
<protein>
    <submittedName>
        <fullName evidence="1">Uncharacterized protein</fullName>
    </submittedName>
</protein>
<comment type="caution">
    <text evidence="1">The sequence shown here is derived from an EMBL/GenBank/DDBJ whole genome shotgun (WGS) entry which is preliminary data.</text>
</comment>
<evidence type="ECO:0000313" key="1">
    <source>
        <dbReference type="EMBL" id="ETO28420.1"/>
    </source>
</evidence>
<evidence type="ECO:0000313" key="2">
    <source>
        <dbReference type="Proteomes" id="UP000023152"/>
    </source>
</evidence>
<proteinExistence type="predicted"/>
<accession>X6NQ71</accession>
<dbReference type="AlphaFoldDB" id="X6NQ71"/>
<name>X6NQ71_RETFI</name>
<organism evidence="1 2">
    <name type="scientific">Reticulomyxa filosa</name>
    <dbReference type="NCBI Taxonomy" id="46433"/>
    <lineage>
        <taxon>Eukaryota</taxon>
        <taxon>Sar</taxon>
        <taxon>Rhizaria</taxon>
        <taxon>Retaria</taxon>
        <taxon>Foraminifera</taxon>
        <taxon>Monothalamids</taxon>
        <taxon>Reticulomyxidae</taxon>
        <taxon>Reticulomyxa</taxon>
    </lineage>
</organism>